<name>A0A8X6XWB3_9ARAC</name>
<dbReference type="OrthoDB" id="7176772at2759"/>
<dbReference type="EMBL" id="BMAV01012207">
    <property type="protein sequence ID" value="GFY58676.1"/>
    <property type="molecule type" value="Genomic_DNA"/>
</dbReference>
<protein>
    <submittedName>
        <fullName evidence="1">Uncharacterized protein</fullName>
    </submittedName>
</protein>
<sequence length="143" mass="15517">MGTDRHENHTLSLGFSRAGGGAPDTAAATVLFRRQRPFLLATRFEGHAVLRRKVNSSPGPPTTSPSSVALPHYRPGGRDLRVRDLRTDSLMFNCCSHETLLRASVFQALTGIFATTTKICTAGGSSPTHAATFYAHRRDPPTR</sequence>
<dbReference type="AlphaFoldDB" id="A0A8X6XWB3"/>
<evidence type="ECO:0000313" key="2">
    <source>
        <dbReference type="Proteomes" id="UP000886998"/>
    </source>
</evidence>
<gene>
    <name evidence="1" type="primary">AVEN_155540_1</name>
    <name evidence="1" type="ORF">TNIN_153271</name>
</gene>
<proteinExistence type="predicted"/>
<keyword evidence="2" id="KW-1185">Reference proteome</keyword>
<accession>A0A8X6XWB3</accession>
<evidence type="ECO:0000313" key="1">
    <source>
        <dbReference type="EMBL" id="GFY58676.1"/>
    </source>
</evidence>
<dbReference type="Proteomes" id="UP000886998">
    <property type="component" value="Unassembled WGS sequence"/>
</dbReference>
<reference evidence="1" key="1">
    <citation type="submission" date="2020-08" db="EMBL/GenBank/DDBJ databases">
        <title>Multicomponent nature underlies the extraordinary mechanical properties of spider dragline silk.</title>
        <authorList>
            <person name="Kono N."/>
            <person name="Nakamura H."/>
            <person name="Mori M."/>
            <person name="Yoshida Y."/>
            <person name="Ohtoshi R."/>
            <person name="Malay A.D."/>
            <person name="Moran D.A.P."/>
            <person name="Tomita M."/>
            <person name="Numata K."/>
            <person name="Arakawa K."/>
        </authorList>
    </citation>
    <scope>NUCLEOTIDE SEQUENCE</scope>
</reference>
<comment type="caution">
    <text evidence="1">The sequence shown here is derived from an EMBL/GenBank/DDBJ whole genome shotgun (WGS) entry which is preliminary data.</text>
</comment>
<organism evidence="1 2">
    <name type="scientific">Trichonephila inaurata madagascariensis</name>
    <dbReference type="NCBI Taxonomy" id="2747483"/>
    <lineage>
        <taxon>Eukaryota</taxon>
        <taxon>Metazoa</taxon>
        <taxon>Ecdysozoa</taxon>
        <taxon>Arthropoda</taxon>
        <taxon>Chelicerata</taxon>
        <taxon>Arachnida</taxon>
        <taxon>Araneae</taxon>
        <taxon>Araneomorphae</taxon>
        <taxon>Entelegynae</taxon>
        <taxon>Araneoidea</taxon>
        <taxon>Nephilidae</taxon>
        <taxon>Trichonephila</taxon>
        <taxon>Trichonephila inaurata</taxon>
    </lineage>
</organism>